<proteinExistence type="predicted"/>
<evidence type="ECO:0000313" key="2">
    <source>
        <dbReference type="EMBL" id="PSG94051.1"/>
    </source>
</evidence>
<feature type="transmembrane region" description="Helical" evidence="1">
    <location>
        <begin position="15"/>
        <end position="33"/>
    </location>
</feature>
<evidence type="ECO:0000256" key="1">
    <source>
        <dbReference type="SAM" id="Phobius"/>
    </source>
</evidence>
<feature type="transmembrane region" description="Helical" evidence="1">
    <location>
        <begin position="160"/>
        <end position="178"/>
    </location>
</feature>
<dbReference type="EMBL" id="PXOT01000014">
    <property type="protein sequence ID" value="PSG94051.1"/>
    <property type="molecule type" value="Genomic_DNA"/>
</dbReference>
<dbReference type="RefSeq" id="WP_106676778.1">
    <property type="nucleotide sequence ID" value="NZ_JACHWV010000006.1"/>
</dbReference>
<dbReference type="Pfam" id="PF14808">
    <property type="entry name" value="TMEM164"/>
    <property type="match status" value="1"/>
</dbReference>
<name>A0A2T1NMF6_9FLAO</name>
<protein>
    <submittedName>
        <fullName evidence="2">TIGR02206 family membrane protein</fullName>
    </submittedName>
</protein>
<dbReference type="InterPro" id="IPR011737">
    <property type="entry name" value="CHP02206_TP0381"/>
</dbReference>
<dbReference type="Proteomes" id="UP000238430">
    <property type="component" value="Unassembled WGS sequence"/>
</dbReference>
<feature type="transmembrane region" description="Helical" evidence="1">
    <location>
        <begin position="45"/>
        <end position="68"/>
    </location>
</feature>
<sequence>MPLSQRVLFGSLEHILPIAIAVIATIVLIRFALNQNTINQNKIFKYLGVFVSGFIAVFHLYQICFGYYDVTSDLPLFLCSFMALFIFIFTTSRRFWLFEILLFWIILGTSQGVITPDIEVGFPSFDYFRYWIVHLGLLTIISYAIVVLKMKPKLKSVFKSFFVLQLYMVVLMVINYFLEANYSYLNKKPISGSVLDYLGDWPYYIIKVQLILVPAFMLIYFPFYIVSRKKN</sequence>
<feature type="transmembrane region" description="Helical" evidence="1">
    <location>
        <begin position="95"/>
        <end position="115"/>
    </location>
</feature>
<organism evidence="2 3">
    <name type="scientific">Mesoflavibacter zeaxanthinifaciens subsp. sabulilitoris</name>
    <dbReference type="NCBI Taxonomy" id="1520893"/>
    <lineage>
        <taxon>Bacteria</taxon>
        <taxon>Pseudomonadati</taxon>
        <taxon>Bacteroidota</taxon>
        <taxon>Flavobacteriia</taxon>
        <taxon>Flavobacteriales</taxon>
        <taxon>Flavobacteriaceae</taxon>
        <taxon>Mesoflavibacter</taxon>
    </lineage>
</organism>
<gene>
    <name evidence="2" type="ORF">C7H61_02405</name>
</gene>
<keyword evidence="1" id="KW-0472">Membrane</keyword>
<keyword evidence="1" id="KW-1133">Transmembrane helix</keyword>
<dbReference type="OrthoDB" id="9813172at2"/>
<comment type="caution">
    <text evidence="2">The sequence shown here is derived from an EMBL/GenBank/DDBJ whole genome shotgun (WGS) entry which is preliminary data.</text>
</comment>
<dbReference type="AlphaFoldDB" id="A0A2T1NMF6"/>
<dbReference type="NCBIfam" id="TIGR02206">
    <property type="entry name" value="intg_mem_TP0381"/>
    <property type="match status" value="1"/>
</dbReference>
<keyword evidence="1" id="KW-0812">Transmembrane</keyword>
<evidence type="ECO:0000313" key="3">
    <source>
        <dbReference type="Proteomes" id="UP000238430"/>
    </source>
</evidence>
<feature type="transmembrane region" description="Helical" evidence="1">
    <location>
        <begin position="127"/>
        <end position="148"/>
    </location>
</feature>
<reference evidence="2 3" key="1">
    <citation type="submission" date="2018-03" db="EMBL/GenBank/DDBJ databases">
        <title>Mesoflavibacter sp. HG37 and Mesoflavibacter sp. HG96 sp.nov., two marine bacteria isolated from seawater of Western Pacific Ocean.</title>
        <authorList>
            <person name="Cheng H."/>
            <person name="Wu Y.-H."/>
            <person name="Guo L.-L."/>
            <person name="Xu X.-W."/>
        </authorList>
    </citation>
    <scope>NUCLEOTIDE SEQUENCE [LARGE SCALE GENOMIC DNA]</scope>
    <source>
        <strain evidence="2 3">KCTC 42117</strain>
    </source>
</reference>
<accession>A0A2T1NMF6</accession>
<keyword evidence="3" id="KW-1185">Reference proteome</keyword>
<feature type="transmembrane region" description="Helical" evidence="1">
    <location>
        <begin position="74"/>
        <end position="90"/>
    </location>
</feature>
<feature type="transmembrane region" description="Helical" evidence="1">
    <location>
        <begin position="201"/>
        <end position="226"/>
    </location>
</feature>